<name>W5WDB8_9PSEU</name>
<dbReference type="RefSeq" id="WP_025358719.1">
    <property type="nucleotide sequence ID" value="NZ_CP007155.1"/>
</dbReference>
<dbReference type="AlphaFoldDB" id="W5WDB8"/>
<feature type="region of interest" description="Disordered" evidence="1">
    <location>
        <begin position="293"/>
        <end position="322"/>
    </location>
</feature>
<dbReference type="PATRIC" id="fig|1449976.3.peg.5404"/>
<accession>W5WDB8</accession>
<dbReference type="EMBL" id="CP007155">
    <property type="protein sequence ID" value="AHH98750.1"/>
    <property type="molecule type" value="Genomic_DNA"/>
</dbReference>
<dbReference type="eggNOG" id="ENOG502ZB29">
    <property type="taxonomic scope" value="Bacteria"/>
</dbReference>
<evidence type="ECO:0000313" key="3">
    <source>
        <dbReference type="Proteomes" id="UP000019225"/>
    </source>
</evidence>
<feature type="compositionally biased region" description="Basic and acidic residues" evidence="1">
    <location>
        <begin position="310"/>
        <end position="322"/>
    </location>
</feature>
<evidence type="ECO:0000313" key="2">
    <source>
        <dbReference type="EMBL" id="AHH98750.1"/>
    </source>
</evidence>
<protein>
    <submittedName>
        <fullName evidence="2">Uncharacterized protein</fullName>
    </submittedName>
</protein>
<evidence type="ECO:0000256" key="1">
    <source>
        <dbReference type="SAM" id="MobiDB-lite"/>
    </source>
</evidence>
<gene>
    <name evidence="2" type="ORF">KALB_5388</name>
</gene>
<dbReference type="STRING" id="1449976.KALB_5388"/>
<dbReference type="Proteomes" id="UP000019225">
    <property type="component" value="Chromosome"/>
</dbReference>
<keyword evidence="3" id="KW-1185">Reference proteome</keyword>
<proteinExistence type="predicted"/>
<dbReference type="KEGG" id="kal:KALB_5388"/>
<organism evidence="2 3">
    <name type="scientific">Kutzneria albida DSM 43870</name>
    <dbReference type="NCBI Taxonomy" id="1449976"/>
    <lineage>
        <taxon>Bacteria</taxon>
        <taxon>Bacillati</taxon>
        <taxon>Actinomycetota</taxon>
        <taxon>Actinomycetes</taxon>
        <taxon>Pseudonocardiales</taxon>
        <taxon>Pseudonocardiaceae</taxon>
        <taxon>Kutzneria</taxon>
    </lineage>
</organism>
<dbReference type="HOGENOM" id="CLU_681410_0_0_11"/>
<feature type="compositionally biased region" description="Polar residues" evidence="1">
    <location>
        <begin position="298"/>
        <end position="307"/>
    </location>
</feature>
<reference evidence="2 3" key="1">
    <citation type="journal article" date="2014" name="BMC Genomics">
        <title>Complete genome sequence of producer of the glycopeptide antibiotic Aculeximycin Kutzneria albida DSM 43870T, a representative of minor genus of Pseudonocardiaceae.</title>
        <authorList>
            <person name="Rebets Y."/>
            <person name="Tokovenko B."/>
            <person name="Lushchyk I."/>
            <person name="Ruckert C."/>
            <person name="Zaburannyi N."/>
            <person name="Bechthold A."/>
            <person name="Kalinowski J."/>
            <person name="Luzhetskyy A."/>
        </authorList>
    </citation>
    <scope>NUCLEOTIDE SEQUENCE [LARGE SCALE GENOMIC DNA]</scope>
    <source>
        <strain evidence="2">DSM 43870</strain>
    </source>
</reference>
<sequence length="407" mass="44020">MLTDVGGEQFGLDAVAAEQAVVSVFEQIVAVLARKADAAIDNADLFRLADTLFAAFARAGEDGLTVEQIRAACAAFPDEVIENRLGVLRKLGAIQPAFDKPYPREYRASFTSYVSMLFVQRMLARGGQSELHQLLTMEKTRLEGGQSTTEEAREVVVGITTALRLLVAELVALTIGGTVEALRERAPLLWNAKSLIDQASAVHEILLKFWPELSRLCGELRSAIAAYEDASTNASARLIAAAGTSRALNLLPPEMWKRFARRATVDELAAVLADQVFDAPSPWHDVADLAEAVAGRPQPTSGRSTPPRSRVPDGDERPPHEWSDAEADRLAGIAEEVLGGGDSVAVEHLLSGTDWVTARRVLADLVAAGNNDRLSYRLTWSGPVQVRPGSVPSWLTPGVFERVRRPA</sequence>